<evidence type="ECO:0000256" key="1">
    <source>
        <dbReference type="SAM" id="MobiDB-lite"/>
    </source>
</evidence>
<feature type="region of interest" description="Disordered" evidence="1">
    <location>
        <begin position="1"/>
        <end position="100"/>
    </location>
</feature>
<evidence type="ECO:0000313" key="3">
    <source>
        <dbReference type="Proteomes" id="UP000267606"/>
    </source>
</evidence>
<gene>
    <name evidence="2" type="ORF">OFLC_LOCUS3203</name>
</gene>
<dbReference type="EMBL" id="UZAJ01002069">
    <property type="protein sequence ID" value="VDO35652.1"/>
    <property type="molecule type" value="Genomic_DNA"/>
</dbReference>
<dbReference type="AlphaFoldDB" id="A0A183H6T9"/>
<feature type="compositionally biased region" description="Polar residues" evidence="1">
    <location>
        <begin position="52"/>
        <end position="67"/>
    </location>
</feature>
<keyword evidence="3" id="KW-1185">Reference proteome</keyword>
<name>A0A183H6T9_9BILA</name>
<protein>
    <submittedName>
        <fullName evidence="2 4">Uncharacterized protein</fullName>
    </submittedName>
</protein>
<dbReference type="WBParaSite" id="OFLC_0000320001-mRNA-1">
    <property type="protein sequence ID" value="OFLC_0000320001-mRNA-1"/>
    <property type="gene ID" value="OFLC_0000320001"/>
</dbReference>
<reference evidence="2 3" key="2">
    <citation type="submission" date="2018-11" db="EMBL/GenBank/DDBJ databases">
        <authorList>
            <consortium name="Pathogen Informatics"/>
        </authorList>
    </citation>
    <scope>NUCLEOTIDE SEQUENCE [LARGE SCALE GENOMIC DNA]</scope>
</reference>
<reference evidence="4" key="1">
    <citation type="submission" date="2016-06" db="UniProtKB">
        <authorList>
            <consortium name="WormBaseParasite"/>
        </authorList>
    </citation>
    <scope>IDENTIFICATION</scope>
</reference>
<evidence type="ECO:0000313" key="4">
    <source>
        <dbReference type="WBParaSite" id="OFLC_0000320001-mRNA-1"/>
    </source>
</evidence>
<dbReference type="Proteomes" id="UP000267606">
    <property type="component" value="Unassembled WGS sequence"/>
</dbReference>
<accession>A0A183H6T9</accession>
<sequence>MNVERKRKGKEKVKASQKSDGDDDDDAKRESRSEKRKSEAHSDKTIPRRMNISCTGFQQKKITSSQRKQTKLVTKITDEEGGEHEQHLHIRVCRPGRSDS</sequence>
<organism evidence="4">
    <name type="scientific">Onchocerca flexuosa</name>
    <dbReference type="NCBI Taxonomy" id="387005"/>
    <lineage>
        <taxon>Eukaryota</taxon>
        <taxon>Metazoa</taxon>
        <taxon>Ecdysozoa</taxon>
        <taxon>Nematoda</taxon>
        <taxon>Chromadorea</taxon>
        <taxon>Rhabditida</taxon>
        <taxon>Spirurina</taxon>
        <taxon>Spiruromorpha</taxon>
        <taxon>Filarioidea</taxon>
        <taxon>Onchocercidae</taxon>
        <taxon>Onchocerca</taxon>
    </lineage>
</organism>
<proteinExistence type="predicted"/>
<feature type="compositionally biased region" description="Basic and acidic residues" evidence="1">
    <location>
        <begin position="12"/>
        <end position="46"/>
    </location>
</feature>
<evidence type="ECO:0000313" key="2">
    <source>
        <dbReference type="EMBL" id="VDO35652.1"/>
    </source>
</evidence>
<feature type="compositionally biased region" description="Basic residues" evidence="1">
    <location>
        <begin position="1"/>
        <end position="11"/>
    </location>
</feature>